<comment type="domain">
    <text evidence="7">The PPIase activity resides only in the second parvulin domain. The N-terminal region and the C-terminal tail are necessary and sufficient for the chaperone activity of SurA. The PPIase activity is dispensable for SurA to function as a chaperone. The N-terminal region and the C-terminal tail are also required for porin recognition.</text>
</comment>
<dbReference type="InterPro" id="IPR000297">
    <property type="entry name" value="PPIase_PpiC"/>
</dbReference>
<dbReference type="eggNOG" id="COG0760">
    <property type="taxonomic scope" value="Bacteria"/>
</dbReference>
<keyword evidence="6 7" id="KW-0413">Isomerase</keyword>
<dbReference type="InterPro" id="IPR015391">
    <property type="entry name" value="SurA_N"/>
</dbReference>
<protein>
    <recommendedName>
        <fullName evidence="7">Chaperone SurA</fullName>
    </recommendedName>
    <alternativeName>
        <fullName evidence="7">Peptidyl-prolyl cis-trans isomerase SurA</fullName>
        <shortName evidence="7">PPIase SurA</shortName>
        <ecNumber evidence="7">5.2.1.8</ecNumber>
    </alternativeName>
    <alternativeName>
        <fullName evidence="7">Rotamase SurA</fullName>
    </alternativeName>
</protein>
<keyword evidence="4 7" id="KW-0697">Rotamase</keyword>
<dbReference type="GO" id="GO:0050821">
    <property type="term" value="P:protein stabilization"/>
    <property type="evidence" value="ECO:0007669"/>
    <property type="project" value="InterPro"/>
</dbReference>
<keyword evidence="3 7" id="KW-0574">Periplasm</keyword>
<dbReference type="Gene3D" id="3.10.50.40">
    <property type="match status" value="2"/>
</dbReference>
<dbReference type="EC" id="5.2.1.8" evidence="7"/>
<dbReference type="InterPro" id="IPR023034">
    <property type="entry name" value="PPIase_SurA"/>
</dbReference>
<name>M1M0J2_9PROT</name>
<dbReference type="HOGENOM" id="CLU_034646_11_0_4"/>
<organism evidence="9 10">
    <name type="scientific">Candidatus Kinetoplastidibacterium galati TCC219</name>
    <dbReference type="NCBI Taxonomy" id="1208921"/>
    <lineage>
        <taxon>Bacteria</taxon>
        <taxon>Pseudomonadati</taxon>
        <taxon>Pseudomonadota</taxon>
        <taxon>Betaproteobacteria</taxon>
        <taxon>Candidatus Kinetoplastidibacterium</taxon>
    </lineage>
</organism>
<keyword evidence="10" id="KW-1185">Reference proteome</keyword>
<evidence type="ECO:0000313" key="10">
    <source>
        <dbReference type="Proteomes" id="UP000011658"/>
    </source>
</evidence>
<evidence type="ECO:0000259" key="8">
    <source>
        <dbReference type="PROSITE" id="PS50198"/>
    </source>
</evidence>
<dbReference type="PATRIC" id="fig|1208921.3.peg.105"/>
<accession>M1M0J2</accession>
<dbReference type="Pfam" id="PF00639">
    <property type="entry name" value="Rotamase"/>
    <property type="match status" value="2"/>
</dbReference>
<dbReference type="GO" id="GO:0030288">
    <property type="term" value="C:outer membrane-bounded periplasmic space"/>
    <property type="evidence" value="ECO:0007669"/>
    <property type="project" value="InterPro"/>
</dbReference>
<dbReference type="PANTHER" id="PTHR47637:SF1">
    <property type="entry name" value="CHAPERONE SURA"/>
    <property type="match status" value="1"/>
</dbReference>
<reference evidence="9 10" key="1">
    <citation type="journal article" date="2013" name="Genome Biol. Evol.">
        <title>Genome evolution and phylogenomic analysis of candidatus kinetoplastibacterium, the betaproteobacterial endosymbionts of strigomonas and angomonas.</title>
        <authorList>
            <person name="Alves J.M."/>
            <person name="Serrano M.G."/>
            <person name="Maia da Silva F."/>
            <person name="Voegtly L.J."/>
            <person name="Matveyev A.V."/>
            <person name="Teixeira M.M."/>
            <person name="Camargo E.P."/>
            <person name="Buck G.A."/>
        </authorList>
    </citation>
    <scope>NUCLEOTIDE SEQUENCE [LARGE SCALE GENOMIC DNA]</scope>
    <source>
        <strain evidence="9 10">TCC219</strain>
    </source>
</reference>
<keyword evidence="2 7" id="KW-0677">Repeat</keyword>
<feature type="domain" description="PpiC" evidence="8">
    <location>
        <begin position="310"/>
        <end position="409"/>
    </location>
</feature>
<dbReference type="GO" id="GO:0003755">
    <property type="term" value="F:peptidyl-prolyl cis-trans isomerase activity"/>
    <property type="evidence" value="ECO:0007669"/>
    <property type="project" value="UniProtKB-UniRule"/>
</dbReference>
<comment type="catalytic activity">
    <reaction evidence="7">
        <text>[protein]-peptidylproline (omega=180) = [protein]-peptidylproline (omega=0)</text>
        <dbReference type="Rhea" id="RHEA:16237"/>
        <dbReference type="Rhea" id="RHEA-COMP:10747"/>
        <dbReference type="Rhea" id="RHEA-COMP:10748"/>
        <dbReference type="ChEBI" id="CHEBI:83833"/>
        <dbReference type="ChEBI" id="CHEBI:83834"/>
        <dbReference type="EC" id="5.2.1.8"/>
    </reaction>
</comment>
<evidence type="ECO:0000256" key="1">
    <source>
        <dbReference type="ARBA" id="ARBA00022729"/>
    </source>
</evidence>
<dbReference type="InterPro" id="IPR046357">
    <property type="entry name" value="PPIase_dom_sf"/>
</dbReference>
<dbReference type="Pfam" id="PF09312">
    <property type="entry name" value="SurA_N"/>
    <property type="match status" value="1"/>
</dbReference>
<dbReference type="RefSeq" id="WP_015389314.1">
    <property type="nucleotide sequence ID" value="NC_020284.1"/>
</dbReference>
<proteinExistence type="inferred from homology"/>
<evidence type="ECO:0000256" key="7">
    <source>
        <dbReference type="HAMAP-Rule" id="MF_01183"/>
    </source>
</evidence>
<evidence type="ECO:0000256" key="4">
    <source>
        <dbReference type="ARBA" id="ARBA00023110"/>
    </source>
</evidence>
<dbReference type="GO" id="GO:0042277">
    <property type="term" value="F:peptide binding"/>
    <property type="evidence" value="ECO:0007669"/>
    <property type="project" value="InterPro"/>
</dbReference>
<comment type="function">
    <text evidence="7">Chaperone involved in the correct folding and assembly of outer membrane proteins. Recognizes specific patterns of aromatic residues and the orientation of their side chains, which are found more frequently in integral outer membrane proteins. May act in both early periplasmic and late outer membrane-associated steps of protein maturation.</text>
</comment>
<evidence type="ECO:0000256" key="5">
    <source>
        <dbReference type="ARBA" id="ARBA00023186"/>
    </source>
</evidence>
<dbReference type="InterPro" id="IPR050280">
    <property type="entry name" value="OMP_Chaperone_SurA"/>
</dbReference>
<feature type="chain" id="PRO_5009017252" description="Chaperone SurA" evidence="7">
    <location>
        <begin position="18"/>
        <end position="456"/>
    </location>
</feature>
<dbReference type="InterPro" id="IPR027304">
    <property type="entry name" value="Trigger_fact/SurA_dom_sf"/>
</dbReference>
<dbReference type="PANTHER" id="PTHR47637">
    <property type="entry name" value="CHAPERONE SURA"/>
    <property type="match status" value="1"/>
</dbReference>
<dbReference type="GO" id="GO:0051082">
    <property type="term" value="F:unfolded protein binding"/>
    <property type="evidence" value="ECO:0007669"/>
    <property type="project" value="UniProtKB-UniRule"/>
</dbReference>
<evidence type="ECO:0000256" key="3">
    <source>
        <dbReference type="ARBA" id="ARBA00022764"/>
    </source>
</evidence>
<dbReference type="AlphaFoldDB" id="M1M0J2"/>
<dbReference type="PROSITE" id="PS50198">
    <property type="entry name" value="PPIC_PPIASE_2"/>
    <property type="match status" value="2"/>
</dbReference>
<sequence precursor="true">MIICAISVPVLSFVAFASDLLYEDKIVAIVNKEVIRLSDLVKIENYFINNLMKNKMNIPDKFVLRAQLLNQMIDCELIRQESNKIGIFIDDNKLNTVISDMIDESKLNLESFRSKIETDESTPWDIYLYNIKNTIYLNSLKQHLIEEKIQITDQDIDNLLYELNYGSKCAESFLKNRKSYKNLYSLSQVLLKIPQNSSKKIINDSCEILKEIHNRLRSGENFDDLSSEFSYNHSIFFIDHLGTKPLECWPELFIKAIEDLSEGQVSEIFRSSSGFHIIKVMDIIPCNIENDDVLFKKFNQILTRKESDSIIQKEVQHILIKCHEIFNEKTVIEKLENIRSDIISGKASFYDMACNYSDDVTASQGGVIGWVTPGTLVKELDSVINKLDPGQISSVIKSPYGYHLIKVNDIRDKDIFNENKRIRAKEYLIELNKQYVFDNWFSNIKTRSFIDNRLMN</sequence>
<keyword evidence="1 7" id="KW-0732">Signal</keyword>
<keyword evidence="5 7" id="KW-0143">Chaperone</keyword>
<dbReference type="KEGG" id="kga:ST1E_0365"/>
<dbReference type="STRING" id="1208921.ST1E_0365"/>
<dbReference type="GO" id="GO:0006457">
    <property type="term" value="P:protein folding"/>
    <property type="evidence" value="ECO:0007669"/>
    <property type="project" value="UniProtKB-UniRule"/>
</dbReference>
<feature type="signal peptide" evidence="7">
    <location>
        <begin position="1"/>
        <end position="17"/>
    </location>
</feature>
<comment type="subcellular location">
    <subcellularLocation>
        <location evidence="7">Periplasm</location>
    </subcellularLocation>
    <text evidence="7">Is capable of associating with the outer membrane.</text>
</comment>
<evidence type="ECO:0000313" key="9">
    <source>
        <dbReference type="EMBL" id="AGF48829.1"/>
    </source>
</evidence>
<feature type="domain" description="PpiC" evidence="8">
    <location>
        <begin position="181"/>
        <end position="282"/>
    </location>
</feature>
<evidence type="ECO:0000256" key="6">
    <source>
        <dbReference type="ARBA" id="ARBA00023235"/>
    </source>
</evidence>
<dbReference type="SUPFAM" id="SSF54534">
    <property type="entry name" value="FKBP-like"/>
    <property type="match status" value="2"/>
</dbReference>
<gene>
    <name evidence="7" type="primary">surA</name>
    <name evidence="9" type="ORF">ST1E_0365</name>
</gene>
<dbReference type="Proteomes" id="UP000011658">
    <property type="component" value="Chromosome"/>
</dbReference>
<dbReference type="GO" id="GO:0043165">
    <property type="term" value="P:Gram-negative-bacterium-type cell outer membrane assembly"/>
    <property type="evidence" value="ECO:0007669"/>
    <property type="project" value="InterPro"/>
</dbReference>
<dbReference type="EMBL" id="CP003806">
    <property type="protein sequence ID" value="AGF48829.1"/>
    <property type="molecule type" value="Genomic_DNA"/>
</dbReference>
<dbReference type="HAMAP" id="MF_01183">
    <property type="entry name" value="Chaperone_SurA"/>
    <property type="match status" value="1"/>
</dbReference>
<dbReference type="Gene3D" id="1.10.4030.10">
    <property type="entry name" value="Porin chaperone SurA, peptide-binding domain"/>
    <property type="match status" value="1"/>
</dbReference>
<dbReference type="SUPFAM" id="SSF109998">
    <property type="entry name" value="Triger factor/SurA peptide-binding domain-like"/>
    <property type="match status" value="1"/>
</dbReference>
<evidence type="ECO:0000256" key="2">
    <source>
        <dbReference type="ARBA" id="ARBA00022737"/>
    </source>
</evidence>